<dbReference type="NCBIfam" id="TIGR00303">
    <property type="entry name" value="nicotinate mononucleotide-dependent phosphoribosyltransferase CobT"/>
    <property type="match status" value="1"/>
</dbReference>
<dbReference type="AlphaFoldDB" id="A0A644V760"/>
<reference evidence="1" key="1">
    <citation type="submission" date="2019-08" db="EMBL/GenBank/DDBJ databases">
        <authorList>
            <person name="Kucharzyk K."/>
            <person name="Murdoch R.W."/>
            <person name="Higgins S."/>
            <person name="Loffler F."/>
        </authorList>
    </citation>
    <scope>NUCLEOTIDE SEQUENCE</scope>
</reference>
<dbReference type="HAMAP" id="MF_01086">
    <property type="entry name" value="UPF0284"/>
    <property type="match status" value="1"/>
</dbReference>
<sequence length="336" mass="35074">MSFVSTRADFSAESPMFALILSNSLISTVPGVSGAGESPKKSLMVPPLDAELIINGEITSVDMTPNTPTGCPTPAVMTRAVMELTGIKPLMIAAGLEHEVTVPHMQLGEKAGGDPREGAAVPHAKELFEKGRWIGRYLSQTHDLLVLGECLPGGTTTALCVLRALGYQAKVSSCLVENPVCIKEKIAEKAVEKVQKAGVTDPLAIVSMVGDPMIPVAAGIAAGFSGKLFLAGGTQMLAAAAVIRALGNTVPDIVTTVYVYEDKTASFKETAAAIGADAYYVDPEFGSIGHPGLARYAEGEIKEGSGIGGAMFLASILGFAPEDIRNTIREHVSRYA</sequence>
<dbReference type="EMBL" id="VSSQ01000234">
    <property type="protein sequence ID" value="MPL87186.1"/>
    <property type="molecule type" value="Genomic_DNA"/>
</dbReference>
<dbReference type="InterPro" id="IPR036087">
    <property type="entry name" value="Nict_dMeBzImd_PRibTrfase_sf"/>
</dbReference>
<dbReference type="PANTHER" id="PTHR38811:SF1">
    <property type="entry name" value="UPF0284 PROTEIN SLL1500"/>
    <property type="match status" value="1"/>
</dbReference>
<dbReference type="Gene3D" id="3.40.50.10210">
    <property type="match status" value="1"/>
</dbReference>
<organism evidence="1">
    <name type="scientific">bioreactor metagenome</name>
    <dbReference type="NCBI Taxonomy" id="1076179"/>
    <lineage>
        <taxon>unclassified sequences</taxon>
        <taxon>metagenomes</taxon>
        <taxon>ecological metagenomes</taxon>
    </lineage>
</organism>
<accession>A0A644V760</accession>
<dbReference type="PANTHER" id="PTHR38811">
    <property type="match status" value="1"/>
</dbReference>
<dbReference type="GO" id="GO:0008939">
    <property type="term" value="F:nicotinate-nucleotide-dimethylbenzimidazole phosphoribosyltransferase activity"/>
    <property type="evidence" value="ECO:0007669"/>
    <property type="project" value="InterPro"/>
</dbReference>
<gene>
    <name evidence="1" type="ORF">SDC9_33180</name>
</gene>
<dbReference type="InterPro" id="IPR003200">
    <property type="entry name" value="Nict_dMeBzImd_PRibTrfase"/>
</dbReference>
<dbReference type="CDD" id="cd02439">
    <property type="entry name" value="DMB-PRT_CobT"/>
    <property type="match status" value="1"/>
</dbReference>
<dbReference type="NCBIfam" id="NF003372">
    <property type="entry name" value="PRK04447.1-5"/>
    <property type="match status" value="1"/>
</dbReference>
<dbReference type="InterPro" id="IPR002805">
    <property type="entry name" value="Nict_dMeBzImd_PRibTrfase_arc"/>
</dbReference>
<comment type="caution">
    <text evidence="1">The sequence shown here is derived from an EMBL/GenBank/DDBJ whole genome shotgun (WGS) entry which is preliminary data.</text>
</comment>
<evidence type="ECO:0000313" key="1">
    <source>
        <dbReference type="EMBL" id="MPL87186.1"/>
    </source>
</evidence>
<proteinExistence type="inferred from homology"/>
<name>A0A644V760_9ZZZZ</name>
<dbReference type="SUPFAM" id="SSF52733">
    <property type="entry name" value="Nicotinate mononucleotide:5,6-dimethylbenzimidazole phosphoribosyltransferase (CobT)"/>
    <property type="match status" value="1"/>
</dbReference>
<protein>
    <submittedName>
        <fullName evidence="1">Uncharacterized protein</fullName>
    </submittedName>
</protein>